<evidence type="ECO:0000256" key="4">
    <source>
        <dbReference type="ARBA" id="ARBA00022692"/>
    </source>
</evidence>
<comment type="subcellular location">
    <subcellularLocation>
        <location evidence="1">Cell membrane</location>
        <topology evidence="1">Multi-pass membrane protein</topology>
    </subcellularLocation>
</comment>
<dbReference type="InterPro" id="IPR003416">
    <property type="entry name" value="MgtC/SapB/SrpB/YhiD_fam"/>
</dbReference>
<dbReference type="Proteomes" id="UP000198508">
    <property type="component" value="Unassembled WGS sequence"/>
</dbReference>
<proteinExistence type="inferred from homology"/>
<dbReference type="EMBL" id="FOIM01000011">
    <property type="protein sequence ID" value="SET68539.1"/>
    <property type="molecule type" value="Genomic_DNA"/>
</dbReference>
<dbReference type="Pfam" id="PF02308">
    <property type="entry name" value="MgtC"/>
    <property type="match status" value="1"/>
</dbReference>
<feature type="transmembrane region" description="Helical" evidence="7">
    <location>
        <begin position="80"/>
        <end position="98"/>
    </location>
</feature>
<feature type="transmembrane region" description="Helical" evidence="7">
    <location>
        <begin position="15"/>
        <end position="36"/>
    </location>
</feature>
<feature type="domain" description="MgtC/SapB/SrpB/YhiD N-terminal" evidence="8">
    <location>
        <begin position="25"/>
        <end position="148"/>
    </location>
</feature>
<evidence type="ECO:0000256" key="6">
    <source>
        <dbReference type="ARBA" id="ARBA00023136"/>
    </source>
</evidence>
<organism evidence="9 10">
    <name type="scientific">Enterocloster lavalensis</name>
    <dbReference type="NCBI Taxonomy" id="460384"/>
    <lineage>
        <taxon>Bacteria</taxon>
        <taxon>Bacillati</taxon>
        <taxon>Bacillota</taxon>
        <taxon>Clostridia</taxon>
        <taxon>Lachnospirales</taxon>
        <taxon>Lachnospiraceae</taxon>
        <taxon>Enterocloster</taxon>
    </lineage>
</organism>
<accession>A0A1I0GEF4</accession>
<dbReference type="InterPro" id="IPR049177">
    <property type="entry name" value="MgtC_SapB_SrpB_YhiD_N"/>
</dbReference>
<evidence type="ECO:0000256" key="2">
    <source>
        <dbReference type="ARBA" id="ARBA00009298"/>
    </source>
</evidence>
<evidence type="ECO:0000256" key="7">
    <source>
        <dbReference type="SAM" id="Phobius"/>
    </source>
</evidence>
<keyword evidence="10" id="KW-1185">Reference proteome</keyword>
<gene>
    <name evidence="9" type="ORF">SAMN05216313_11178</name>
</gene>
<feature type="transmembrane region" description="Helical" evidence="7">
    <location>
        <begin position="48"/>
        <end position="68"/>
    </location>
</feature>
<feature type="transmembrane region" description="Helical" evidence="7">
    <location>
        <begin position="110"/>
        <end position="143"/>
    </location>
</feature>
<evidence type="ECO:0000256" key="3">
    <source>
        <dbReference type="ARBA" id="ARBA00022475"/>
    </source>
</evidence>
<evidence type="ECO:0000313" key="9">
    <source>
        <dbReference type="EMBL" id="SET68539.1"/>
    </source>
</evidence>
<comment type="similarity">
    <text evidence="2">Belongs to the MgtC/SapB family.</text>
</comment>
<keyword evidence="3" id="KW-1003">Cell membrane</keyword>
<name>A0A1I0GEF4_9FIRM</name>
<dbReference type="GO" id="GO:0005886">
    <property type="term" value="C:plasma membrane"/>
    <property type="evidence" value="ECO:0007669"/>
    <property type="project" value="UniProtKB-SubCell"/>
</dbReference>
<reference evidence="10" key="1">
    <citation type="submission" date="2016-10" db="EMBL/GenBank/DDBJ databases">
        <authorList>
            <person name="Varghese N."/>
            <person name="Submissions S."/>
        </authorList>
    </citation>
    <scope>NUCLEOTIDE SEQUENCE [LARGE SCALE GENOMIC DNA]</scope>
    <source>
        <strain evidence="10">NLAE-zl-G277</strain>
    </source>
</reference>
<dbReference type="AlphaFoldDB" id="A0A1I0GEF4"/>
<evidence type="ECO:0000256" key="5">
    <source>
        <dbReference type="ARBA" id="ARBA00022989"/>
    </source>
</evidence>
<dbReference type="PANTHER" id="PTHR33778:SF1">
    <property type="entry name" value="MAGNESIUM TRANSPORTER YHID-RELATED"/>
    <property type="match status" value="1"/>
</dbReference>
<evidence type="ECO:0000256" key="1">
    <source>
        <dbReference type="ARBA" id="ARBA00004651"/>
    </source>
</evidence>
<keyword evidence="6 7" id="KW-0472">Membrane</keyword>
<sequence>MDVLSVWDQFEVPYIWTQMEYLLRILIAAFLGLLIGNERKNRNKSAGIRTHAIVALGAALMMVVSKYGFFDGYEADASRIAAQVVSGVGFLGAGVIFVRNNLVNGLTTAAGMWATAGVGLAMGSGMYVIGISSALLIIIMQFVMHKIAYFAKTASNGLINMTVMNKAGAVATIEQFLTGEHIEIAGLQIKKTKKDEIKLEFDVVFPPGLNQSAFMAKLAERDDVLTVSK</sequence>
<evidence type="ECO:0000259" key="8">
    <source>
        <dbReference type="Pfam" id="PF02308"/>
    </source>
</evidence>
<protein>
    <submittedName>
        <fullName evidence="9">Putative Mg2+ transporter-C (MgtC) family protein</fullName>
    </submittedName>
</protein>
<dbReference type="RefSeq" id="WP_092363927.1">
    <property type="nucleotide sequence ID" value="NZ_FOIM01000011.1"/>
</dbReference>
<dbReference type="PRINTS" id="PR01837">
    <property type="entry name" value="MGTCSAPBPROT"/>
</dbReference>
<keyword evidence="4 7" id="KW-0812">Transmembrane</keyword>
<evidence type="ECO:0000313" key="10">
    <source>
        <dbReference type="Proteomes" id="UP000198508"/>
    </source>
</evidence>
<keyword evidence="5 7" id="KW-1133">Transmembrane helix</keyword>
<dbReference type="PANTHER" id="PTHR33778">
    <property type="entry name" value="PROTEIN MGTC"/>
    <property type="match status" value="1"/>
</dbReference>
<dbReference type="STRING" id="460384.SAMN05216313_11178"/>